<feature type="region of interest" description="Disordered" evidence="4">
    <location>
        <begin position="97"/>
        <end position="126"/>
    </location>
</feature>
<comment type="caution">
    <text evidence="5">The sequence shown here is derived from an EMBL/GenBank/DDBJ whole genome shotgun (WGS) entry which is preliminary data.</text>
</comment>
<comment type="function">
    <text evidence="3">Required for mitochondrial cytochrome c oxidase (COX) assembly and respiration.</text>
</comment>
<dbReference type="EMBL" id="SEOQ01000038">
    <property type="protein sequence ID" value="TFY71738.1"/>
    <property type="molecule type" value="Genomic_DNA"/>
</dbReference>
<name>A0A4Y9ZD99_9AGAM</name>
<evidence type="ECO:0000256" key="2">
    <source>
        <dbReference type="ARBA" id="ARBA00023157"/>
    </source>
</evidence>
<evidence type="ECO:0000313" key="6">
    <source>
        <dbReference type="Proteomes" id="UP000298327"/>
    </source>
</evidence>
<accession>A0A4Y9ZD99</accession>
<keyword evidence="3" id="KW-0496">Mitochondrion</keyword>
<dbReference type="STRING" id="205917.A0A4Y9ZD99"/>
<evidence type="ECO:0000256" key="4">
    <source>
        <dbReference type="SAM" id="MobiDB-lite"/>
    </source>
</evidence>
<sequence>MQHSDSEPRVGVSQSSPPHSHRKLSSLPVPPWPVGPGAPNSLSISSGLMHTQASEKRSACQELFDALNQCHDNLFLKWTGGCNQVKLDLNQCLHSESVARSSRNREDAKLRRARREQALKDLHEND</sequence>
<gene>
    <name evidence="5" type="ORF">EVG20_g1261</name>
</gene>
<protein>
    <recommendedName>
        <fullName evidence="3">COX assembly mitochondrial protein</fullName>
    </recommendedName>
</protein>
<dbReference type="GO" id="GO:0005743">
    <property type="term" value="C:mitochondrial inner membrane"/>
    <property type="evidence" value="ECO:0007669"/>
    <property type="project" value="UniProtKB-SubCell"/>
</dbReference>
<evidence type="ECO:0000256" key="3">
    <source>
        <dbReference type="RuleBase" id="RU364104"/>
    </source>
</evidence>
<proteinExistence type="inferred from homology"/>
<reference evidence="5 6" key="1">
    <citation type="submission" date="2019-02" db="EMBL/GenBank/DDBJ databases">
        <title>Genome sequencing of the rare red list fungi Dentipellis fragilis.</title>
        <authorList>
            <person name="Buettner E."/>
            <person name="Kellner H."/>
        </authorList>
    </citation>
    <scope>NUCLEOTIDE SEQUENCE [LARGE SCALE GENOMIC DNA]</scope>
    <source>
        <strain evidence="5 6">DSM 105465</strain>
    </source>
</reference>
<comment type="similarity">
    <text evidence="1 3">Belongs to the CMC family.</text>
</comment>
<keyword evidence="6" id="KW-1185">Reference proteome</keyword>
<dbReference type="Pfam" id="PF08583">
    <property type="entry name" value="Cmc1"/>
    <property type="match status" value="1"/>
</dbReference>
<feature type="compositionally biased region" description="Basic and acidic residues" evidence="4">
    <location>
        <begin position="103"/>
        <end position="126"/>
    </location>
</feature>
<dbReference type="InterPro" id="IPR013892">
    <property type="entry name" value="Cyt_c_biogenesis_Cmc1-like"/>
</dbReference>
<keyword evidence="3" id="KW-0472">Membrane</keyword>
<comment type="subcellular location">
    <subcellularLocation>
        <location evidence="3">Mitochondrion inner membrane</location>
    </subcellularLocation>
</comment>
<dbReference type="AlphaFoldDB" id="A0A4Y9ZD99"/>
<keyword evidence="3" id="KW-0999">Mitochondrion inner membrane</keyword>
<feature type="compositionally biased region" description="Polar residues" evidence="4">
    <location>
        <begin position="40"/>
        <end position="51"/>
    </location>
</feature>
<feature type="region of interest" description="Disordered" evidence="4">
    <location>
        <begin position="1"/>
        <end position="51"/>
    </location>
</feature>
<evidence type="ECO:0000256" key="1">
    <source>
        <dbReference type="ARBA" id="ARBA00007347"/>
    </source>
</evidence>
<dbReference type="OrthoDB" id="532630at2759"/>
<keyword evidence="2" id="KW-1015">Disulfide bond</keyword>
<evidence type="ECO:0000313" key="5">
    <source>
        <dbReference type="EMBL" id="TFY71738.1"/>
    </source>
</evidence>
<keyword evidence="3" id="KW-0143">Chaperone</keyword>
<dbReference type="Proteomes" id="UP000298327">
    <property type="component" value="Unassembled WGS sequence"/>
</dbReference>
<organism evidence="5 6">
    <name type="scientific">Dentipellis fragilis</name>
    <dbReference type="NCBI Taxonomy" id="205917"/>
    <lineage>
        <taxon>Eukaryota</taxon>
        <taxon>Fungi</taxon>
        <taxon>Dikarya</taxon>
        <taxon>Basidiomycota</taxon>
        <taxon>Agaricomycotina</taxon>
        <taxon>Agaricomycetes</taxon>
        <taxon>Russulales</taxon>
        <taxon>Hericiaceae</taxon>
        <taxon>Dentipellis</taxon>
    </lineage>
</organism>